<feature type="transmembrane region" description="Helical" evidence="5">
    <location>
        <begin position="93"/>
        <end position="114"/>
    </location>
</feature>
<dbReference type="CDD" id="cd07042">
    <property type="entry name" value="STAS_SulP_like_sulfate_transporter"/>
    <property type="match status" value="1"/>
</dbReference>
<evidence type="ECO:0000259" key="6">
    <source>
        <dbReference type="PROSITE" id="PS50042"/>
    </source>
</evidence>
<feature type="transmembrane region" description="Helical" evidence="5">
    <location>
        <begin position="129"/>
        <end position="150"/>
    </location>
</feature>
<keyword evidence="9" id="KW-1185">Reference proteome</keyword>
<keyword evidence="2 5" id="KW-0812">Transmembrane</keyword>
<dbReference type="PROSITE" id="PS50801">
    <property type="entry name" value="STAS"/>
    <property type="match status" value="1"/>
</dbReference>
<dbReference type="InterPro" id="IPR014710">
    <property type="entry name" value="RmlC-like_jellyroll"/>
</dbReference>
<dbReference type="InterPro" id="IPR036513">
    <property type="entry name" value="STAS_dom_sf"/>
</dbReference>
<dbReference type="GO" id="GO:0016020">
    <property type="term" value="C:membrane"/>
    <property type="evidence" value="ECO:0007669"/>
    <property type="project" value="UniProtKB-SubCell"/>
</dbReference>
<feature type="transmembrane region" description="Helical" evidence="5">
    <location>
        <begin position="67"/>
        <end position="86"/>
    </location>
</feature>
<name>A0A5C8ZQP1_9GAMM</name>
<proteinExistence type="predicted"/>
<dbReference type="PANTHER" id="PTHR43310">
    <property type="entry name" value="SULFATE TRANSPORTER YBAR-RELATED"/>
    <property type="match status" value="1"/>
</dbReference>
<evidence type="ECO:0000256" key="5">
    <source>
        <dbReference type="SAM" id="Phobius"/>
    </source>
</evidence>
<organism evidence="8 9">
    <name type="scientific">Parahaliea maris</name>
    <dbReference type="NCBI Taxonomy" id="2716870"/>
    <lineage>
        <taxon>Bacteria</taxon>
        <taxon>Pseudomonadati</taxon>
        <taxon>Pseudomonadota</taxon>
        <taxon>Gammaproteobacteria</taxon>
        <taxon>Cellvibrionales</taxon>
        <taxon>Halieaceae</taxon>
        <taxon>Parahaliea</taxon>
    </lineage>
</organism>
<feature type="domain" description="Cyclic nucleotide-binding" evidence="6">
    <location>
        <begin position="620"/>
        <end position="722"/>
    </location>
</feature>
<dbReference type="PANTHER" id="PTHR43310:SF1">
    <property type="entry name" value="SULFATE TRANSPORTER YBAR-RELATED"/>
    <property type="match status" value="1"/>
</dbReference>
<accession>A0A5C8ZQP1</accession>
<gene>
    <name evidence="8" type="ORF">FV139_17760</name>
</gene>
<sequence length="758" mass="80374">MAREGRSIPITSGAAVNPFISKRTADTQVDGRRLLTDISGGVTASVVTLPKAMAYGALVFVPLGPEYAATGLLAGIISLAFGNLLSFRGGSPILINSTLSLASLMLAAVLAGLLERLSYLAPAERQQTALALLFLTVFLAGLFQVVAGVVKLGGLARLIPRQVIAGLVNGVSVLIFTAQLPVLLGLPSGTTLAAVSLAEHGGFAWSLFIGAVTMLAIWRGGRLVSRVPPVFTGLGVGCLLFYAIQFVTGHAPGPMLGHLESTLPTPARALEFVQLAPGFAGQLLHVLPYALGVAGVLSLWSLLFMATADNRRGLQSNGNVELVSQGASNMLLACFGGVSVAGNSNTLVNYDNGGRTRLSRLSCGVFALAVLLFLGPLISHLPAVLLASVLVVFSLQAVDPWSLRMARIAFSGGLEAKEALRDLLVMLLVMGILLGLGVLEAVAAGIAISLALFVMRMGQEIIRGDANGIEVNSGALRRHREQVVLKSRGRAIRLLEIEGALFFGTADTVADRILQLAEQGAEYVVLDLRRITEVDATGAELLTKMNARCREGGTLLLLSGVDLREADNAFLQRIGTLDAFVGRHFVYLNDALRFAEDQLLGRALGGDRYQRPLAFAEFGMCQNLAPGDIDLLQGYFHPTHHADGEALFVEGAEADCVFLVASGQVDVRVRVSGSTDKTVQSICPGFLCGELGMLENRRRYGTAYARGEVTCYCLTQSALTTLHRLAPDLAFRFLAAMSTEFADRLAAKSRTMASRVYV</sequence>
<feature type="domain" description="STAS" evidence="7">
    <location>
        <begin position="492"/>
        <end position="595"/>
    </location>
</feature>
<keyword evidence="3 5" id="KW-1133">Transmembrane helix</keyword>
<feature type="transmembrane region" description="Helical" evidence="5">
    <location>
        <begin position="286"/>
        <end position="306"/>
    </location>
</feature>
<dbReference type="AlphaFoldDB" id="A0A5C8ZQP1"/>
<dbReference type="Gene3D" id="2.60.120.10">
    <property type="entry name" value="Jelly Rolls"/>
    <property type="match status" value="1"/>
</dbReference>
<reference evidence="8 9" key="1">
    <citation type="submission" date="2019-08" db="EMBL/GenBank/DDBJ databases">
        <title>Parahaliea maris sp. nov., isolated from the surface seawater.</title>
        <authorList>
            <person name="Liu Y."/>
        </authorList>
    </citation>
    <scope>NUCLEOTIDE SEQUENCE [LARGE SCALE GENOMIC DNA]</scope>
    <source>
        <strain evidence="8 9">HSLHS9</strain>
    </source>
</reference>
<comment type="caution">
    <text evidence="8">The sequence shown here is derived from an EMBL/GenBank/DDBJ whole genome shotgun (WGS) entry which is preliminary data.</text>
</comment>
<dbReference type="SUPFAM" id="SSF51206">
    <property type="entry name" value="cAMP-binding domain-like"/>
    <property type="match status" value="1"/>
</dbReference>
<evidence type="ECO:0000313" key="9">
    <source>
        <dbReference type="Proteomes" id="UP000321039"/>
    </source>
</evidence>
<dbReference type="InterPro" id="IPR011547">
    <property type="entry name" value="SLC26A/SulP_dom"/>
</dbReference>
<dbReference type="PROSITE" id="PS50042">
    <property type="entry name" value="CNMP_BINDING_3"/>
    <property type="match status" value="1"/>
</dbReference>
<keyword evidence="4 5" id="KW-0472">Membrane</keyword>
<feature type="transmembrane region" description="Helical" evidence="5">
    <location>
        <begin position="423"/>
        <end position="454"/>
    </location>
</feature>
<dbReference type="Pfam" id="PF01740">
    <property type="entry name" value="STAS"/>
    <property type="match status" value="1"/>
</dbReference>
<feature type="transmembrane region" description="Helical" evidence="5">
    <location>
        <begin position="42"/>
        <end position="61"/>
    </location>
</feature>
<evidence type="ECO:0000256" key="2">
    <source>
        <dbReference type="ARBA" id="ARBA00022692"/>
    </source>
</evidence>
<dbReference type="InterPro" id="IPR018490">
    <property type="entry name" value="cNMP-bd_dom_sf"/>
</dbReference>
<evidence type="ECO:0000256" key="4">
    <source>
        <dbReference type="ARBA" id="ARBA00023136"/>
    </source>
</evidence>
<dbReference type="InterPro" id="IPR052706">
    <property type="entry name" value="Membrane-Transporter-like"/>
</dbReference>
<feature type="transmembrane region" description="Helical" evidence="5">
    <location>
        <begin position="162"/>
        <end position="182"/>
    </location>
</feature>
<dbReference type="SMART" id="SM00100">
    <property type="entry name" value="cNMP"/>
    <property type="match status" value="1"/>
</dbReference>
<feature type="transmembrane region" description="Helical" evidence="5">
    <location>
        <begin position="230"/>
        <end position="248"/>
    </location>
</feature>
<evidence type="ECO:0000256" key="3">
    <source>
        <dbReference type="ARBA" id="ARBA00022989"/>
    </source>
</evidence>
<dbReference type="SUPFAM" id="SSF52091">
    <property type="entry name" value="SpoIIaa-like"/>
    <property type="match status" value="1"/>
</dbReference>
<evidence type="ECO:0000313" key="8">
    <source>
        <dbReference type="EMBL" id="TXS90816.1"/>
    </source>
</evidence>
<dbReference type="Proteomes" id="UP000321039">
    <property type="component" value="Unassembled WGS sequence"/>
</dbReference>
<dbReference type="EMBL" id="VRZA01000007">
    <property type="protein sequence ID" value="TXS90816.1"/>
    <property type="molecule type" value="Genomic_DNA"/>
</dbReference>
<dbReference type="CDD" id="cd00038">
    <property type="entry name" value="CAP_ED"/>
    <property type="match status" value="1"/>
</dbReference>
<protein>
    <submittedName>
        <fullName evidence="8">Cyclic nucleotide-binding domain-containing protein</fullName>
    </submittedName>
</protein>
<comment type="subcellular location">
    <subcellularLocation>
        <location evidence="1">Membrane</location>
        <topology evidence="1">Multi-pass membrane protein</topology>
    </subcellularLocation>
</comment>
<evidence type="ECO:0000256" key="1">
    <source>
        <dbReference type="ARBA" id="ARBA00004141"/>
    </source>
</evidence>
<dbReference type="InterPro" id="IPR002645">
    <property type="entry name" value="STAS_dom"/>
</dbReference>
<dbReference type="Gene3D" id="3.30.750.24">
    <property type="entry name" value="STAS domain"/>
    <property type="match status" value="1"/>
</dbReference>
<dbReference type="Pfam" id="PF00916">
    <property type="entry name" value="Sulfate_transp"/>
    <property type="match status" value="1"/>
</dbReference>
<dbReference type="Pfam" id="PF00027">
    <property type="entry name" value="cNMP_binding"/>
    <property type="match status" value="1"/>
</dbReference>
<feature type="transmembrane region" description="Helical" evidence="5">
    <location>
        <begin position="365"/>
        <end position="395"/>
    </location>
</feature>
<evidence type="ECO:0000259" key="7">
    <source>
        <dbReference type="PROSITE" id="PS50801"/>
    </source>
</evidence>
<feature type="transmembrane region" description="Helical" evidence="5">
    <location>
        <begin position="202"/>
        <end position="218"/>
    </location>
</feature>
<dbReference type="InterPro" id="IPR000595">
    <property type="entry name" value="cNMP-bd_dom"/>
</dbReference>